<accession>A0ABP0SQG5</accession>
<reference evidence="1 2" key="1">
    <citation type="submission" date="2024-02" db="EMBL/GenBank/DDBJ databases">
        <authorList>
            <person name="Chen Y."/>
            <person name="Shah S."/>
            <person name="Dougan E. K."/>
            <person name="Thang M."/>
            <person name="Chan C."/>
        </authorList>
    </citation>
    <scope>NUCLEOTIDE SEQUENCE [LARGE SCALE GENOMIC DNA]</scope>
</reference>
<organism evidence="1 2">
    <name type="scientific">Durusdinium trenchii</name>
    <dbReference type="NCBI Taxonomy" id="1381693"/>
    <lineage>
        <taxon>Eukaryota</taxon>
        <taxon>Sar</taxon>
        <taxon>Alveolata</taxon>
        <taxon>Dinophyceae</taxon>
        <taxon>Suessiales</taxon>
        <taxon>Symbiodiniaceae</taxon>
        <taxon>Durusdinium</taxon>
    </lineage>
</organism>
<dbReference type="EMBL" id="CAXAMN010028028">
    <property type="protein sequence ID" value="CAK9114628.1"/>
    <property type="molecule type" value="Genomic_DNA"/>
</dbReference>
<protein>
    <submittedName>
        <fullName evidence="1">Uncharacterized protein</fullName>
    </submittedName>
</protein>
<name>A0ABP0SQG5_9DINO</name>
<keyword evidence="2" id="KW-1185">Reference proteome</keyword>
<evidence type="ECO:0000313" key="1">
    <source>
        <dbReference type="EMBL" id="CAK9114628.1"/>
    </source>
</evidence>
<comment type="caution">
    <text evidence="1">The sequence shown here is derived from an EMBL/GenBank/DDBJ whole genome shotgun (WGS) entry which is preliminary data.</text>
</comment>
<dbReference type="Proteomes" id="UP001642484">
    <property type="component" value="Unassembled WGS sequence"/>
</dbReference>
<proteinExistence type="predicted"/>
<sequence length="135" mass="14360">MNLALIPRVARPSSQEPRLVGAKNPTTTCPAGLARVRSRRTLTSTTTVDSTALLTSHEPVLQALPVRVRGESVDGMDRAGSLQAVDPSVDRGCDGQSSRLALSFLGAARQSKHHLEWTLVLSTLSLLETCLASCV</sequence>
<evidence type="ECO:0000313" key="2">
    <source>
        <dbReference type="Proteomes" id="UP001642484"/>
    </source>
</evidence>
<gene>
    <name evidence="1" type="ORF">CCMP2556_LOCUS52993</name>
</gene>